<sequence>MKEDGVIPDQIRDGICELVSEANVPANTCMQAFDVIAHALGHKVEGSVSKWSVNRIMKEGGLALRIHATESFQKADGIGISSNGTTNKNNNWESHCAEVTDKNGNCADFFLGISMAVNHTSKTQRDGWIELVDELYNVFKESPFNNGEADIRDFWTTVTGMHTDHAKDQKKLFRLLKDFKRECDREKRGQKVVEGLNSHSIEFLTFQLRVALKAAEVAGGDEVWNRLSMEERA</sequence>
<evidence type="ECO:0000313" key="2">
    <source>
        <dbReference type="Proteomes" id="UP001437256"/>
    </source>
</evidence>
<name>A0ABR2Z5D6_9AGAR</name>
<protein>
    <submittedName>
        <fullName evidence="1">Uncharacterized protein</fullName>
    </submittedName>
</protein>
<evidence type="ECO:0000313" key="1">
    <source>
        <dbReference type="EMBL" id="KAL0056681.1"/>
    </source>
</evidence>
<dbReference type="EMBL" id="JBBXMP010001080">
    <property type="protein sequence ID" value="KAL0056681.1"/>
    <property type="molecule type" value="Genomic_DNA"/>
</dbReference>
<proteinExistence type="predicted"/>
<accession>A0ABR2Z5D6</accession>
<organism evidence="1 2">
    <name type="scientific">Marasmius tenuissimus</name>
    <dbReference type="NCBI Taxonomy" id="585030"/>
    <lineage>
        <taxon>Eukaryota</taxon>
        <taxon>Fungi</taxon>
        <taxon>Dikarya</taxon>
        <taxon>Basidiomycota</taxon>
        <taxon>Agaricomycotina</taxon>
        <taxon>Agaricomycetes</taxon>
        <taxon>Agaricomycetidae</taxon>
        <taxon>Agaricales</taxon>
        <taxon>Marasmiineae</taxon>
        <taxon>Marasmiaceae</taxon>
        <taxon>Marasmius</taxon>
    </lineage>
</organism>
<dbReference type="Proteomes" id="UP001437256">
    <property type="component" value="Unassembled WGS sequence"/>
</dbReference>
<comment type="caution">
    <text evidence="1">The sequence shown here is derived from an EMBL/GenBank/DDBJ whole genome shotgun (WGS) entry which is preliminary data.</text>
</comment>
<reference evidence="1 2" key="1">
    <citation type="submission" date="2024-05" db="EMBL/GenBank/DDBJ databases">
        <title>A draft genome resource for the thread blight pathogen Marasmius tenuissimus strain MS-2.</title>
        <authorList>
            <person name="Yulfo-Soto G.E."/>
            <person name="Baruah I.K."/>
            <person name="Amoako-Attah I."/>
            <person name="Bukari Y."/>
            <person name="Meinhardt L.W."/>
            <person name="Bailey B.A."/>
            <person name="Cohen S.P."/>
        </authorList>
    </citation>
    <scope>NUCLEOTIDE SEQUENCE [LARGE SCALE GENOMIC DNA]</scope>
    <source>
        <strain evidence="1 2">MS-2</strain>
    </source>
</reference>
<keyword evidence="2" id="KW-1185">Reference proteome</keyword>
<gene>
    <name evidence="1" type="ORF">AAF712_016712</name>
</gene>